<feature type="compositionally biased region" description="Low complexity" evidence="5">
    <location>
        <begin position="68"/>
        <end position="92"/>
    </location>
</feature>
<feature type="region of interest" description="Disordered" evidence="5">
    <location>
        <begin position="61"/>
        <end position="92"/>
    </location>
</feature>
<dbReference type="GO" id="GO:0032210">
    <property type="term" value="P:regulation of telomere maintenance via telomerase"/>
    <property type="evidence" value="ECO:0007669"/>
    <property type="project" value="TreeGrafter"/>
</dbReference>
<evidence type="ECO:0000256" key="1">
    <source>
        <dbReference type="ARBA" id="ARBA00004574"/>
    </source>
</evidence>
<dbReference type="STRING" id="1296121.A0A1A6ADM4"/>
<dbReference type="GO" id="GO:0016233">
    <property type="term" value="P:telomere capping"/>
    <property type="evidence" value="ECO:0007669"/>
    <property type="project" value="TreeGrafter"/>
</dbReference>
<protein>
    <recommendedName>
        <fullName evidence="6">Telomeric single stranded DNA binding POT1/Cdc13 domain-containing protein</fullName>
    </recommendedName>
</protein>
<dbReference type="GO" id="GO:0098505">
    <property type="term" value="F:G-rich strand telomeric DNA binding"/>
    <property type="evidence" value="ECO:0007669"/>
    <property type="project" value="TreeGrafter"/>
</dbReference>
<evidence type="ECO:0000256" key="4">
    <source>
        <dbReference type="ARBA" id="ARBA00023125"/>
    </source>
</evidence>
<keyword evidence="4" id="KW-0238">DNA-binding</keyword>
<name>A0A1A6ADM4_9TREE</name>
<keyword evidence="3" id="KW-0779">Telomere</keyword>
<feature type="compositionally biased region" description="Polar residues" evidence="5">
    <location>
        <begin position="513"/>
        <end position="532"/>
    </location>
</feature>
<feature type="region of interest" description="Disordered" evidence="5">
    <location>
        <begin position="1"/>
        <end position="25"/>
    </location>
</feature>
<comment type="subcellular location">
    <subcellularLocation>
        <location evidence="1">Chromosome</location>
        <location evidence="1">Telomere</location>
    </subcellularLocation>
</comment>
<feature type="compositionally biased region" description="Polar residues" evidence="5">
    <location>
        <begin position="246"/>
        <end position="258"/>
    </location>
</feature>
<organism evidence="7">
    <name type="scientific">Kwoniella dejecticola CBS 10117</name>
    <dbReference type="NCBI Taxonomy" id="1296121"/>
    <lineage>
        <taxon>Eukaryota</taxon>
        <taxon>Fungi</taxon>
        <taxon>Dikarya</taxon>
        <taxon>Basidiomycota</taxon>
        <taxon>Agaricomycotina</taxon>
        <taxon>Tremellomycetes</taxon>
        <taxon>Tremellales</taxon>
        <taxon>Cryptococcaceae</taxon>
        <taxon>Kwoniella</taxon>
    </lineage>
</organism>
<gene>
    <name evidence="7" type="ORF">I303_02385</name>
</gene>
<dbReference type="OrthoDB" id="2186770at2759"/>
<evidence type="ECO:0000256" key="2">
    <source>
        <dbReference type="ARBA" id="ARBA00022454"/>
    </source>
</evidence>
<dbReference type="GO" id="GO:0000783">
    <property type="term" value="C:nuclear telomere cap complex"/>
    <property type="evidence" value="ECO:0007669"/>
    <property type="project" value="TreeGrafter"/>
</dbReference>
<feature type="compositionally biased region" description="Pro residues" evidence="5">
    <location>
        <begin position="262"/>
        <end position="277"/>
    </location>
</feature>
<dbReference type="Gene3D" id="2.40.50.140">
    <property type="entry name" value="Nucleic acid-binding proteins"/>
    <property type="match status" value="2"/>
</dbReference>
<evidence type="ECO:0000313" key="7">
    <source>
        <dbReference type="EMBL" id="OBR88165.1"/>
    </source>
</evidence>
<feature type="region of interest" description="Disordered" evidence="5">
    <location>
        <begin position="445"/>
        <end position="464"/>
    </location>
</feature>
<feature type="domain" description="Telomeric single stranded DNA binding POT1/Cdc13" evidence="6">
    <location>
        <begin position="589"/>
        <end position="728"/>
    </location>
</feature>
<dbReference type="InterPro" id="IPR012340">
    <property type="entry name" value="NA-bd_OB-fold"/>
</dbReference>
<dbReference type="AlphaFoldDB" id="A0A1A6ADM4"/>
<dbReference type="EMBL" id="KI894028">
    <property type="protein sequence ID" value="OBR88165.1"/>
    <property type="molecule type" value="Genomic_DNA"/>
</dbReference>
<dbReference type="VEuPathDB" id="FungiDB:I303_02385"/>
<evidence type="ECO:0000256" key="5">
    <source>
        <dbReference type="SAM" id="MobiDB-lite"/>
    </source>
</evidence>
<accession>A0A1A6ADM4</accession>
<feature type="compositionally biased region" description="Polar residues" evidence="5">
    <location>
        <begin position="323"/>
        <end position="335"/>
    </location>
</feature>
<dbReference type="PANTHER" id="PTHR14513">
    <property type="entry name" value="PROTECTION OF TELOMERES 1"/>
    <property type="match status" value="1"/>
</dbReference>
<dbReference type="PANTHER" id="PTHR14513:SF0">
    <property type="entry name" value="PROTECTION OF TELOMERES PROTEIN 1"/>
    <property type="match status" value="1"/>
</dbReference>
<feature type="compositionally biased region" description="Low complexity" evidence="5">
    <location>
        <begin position="558"/>
        <end position="572"/>
    </location>
</feature>
<feature type="compositionally biased region" description="Basic and acidic residues" evidence="5">
    <location>
        <begin position="376"/>
        <end position="393"/>
    </location>
</feature>
<evidence type="ECO:0000256" key="3">
    <source>
        <dbReference type="ARBA" id="ARBA00022895"/>
    </source>
</evidence>
<dbReference type="InterPro" id="IPR011564">
    <property type="entry name" value="Telomer_end-bd_POT1/Cdc13"/>
</dbReference>
<dbReference type="SUPFAM" id="SSF50249">
    <property type="entry name" value="Nucleic acid-binding proteins"/>
    <property type="match status" value="1"/>
</dbReference>
<keyword evidence="2" id="KW-0158">Chromosome</keyword>
<proteinExistence type="predicted"/>
<sequence>MERAGTMTRIKRKRPCPSTSTPFTSTPSKIMQLNYNHLIPGTILPPTFLQGKICIVWGDKTRRRSRSPTESNSNSNSISPNPTTASKIENANANGNGNEVVASPLPRIGFTIIQKYRIPKGYQPNDYVLPTETDTTETCEITIRIYHSQLNTNSTQRDADTVERVTKSSDEAYTWLRSIAGKEVSIETTGLEVVKKVKEEGKNVWDVVLQSIGQRELQLNNVSANGNGNGNEVGKQSKMLMPDFASPSQAPDWYSSSAPTVSSPPQPHPPSQPPTTSPPTSSLPTTNIAPSTSANTSKKGDVTKLRPITSFHPPDLTKLPSRVFSTFVNTFNPSRPNKRSSEVLEKDHGPVKRSELKDGKEISRPTVEQAGVPVSETDKDQHTGKGKVSDRTPRTVVQLGPPGFQALVSGVSNQPAEAALETSIPIDSIEIDDPLRSDVIVQPQLTDQSDPPLTTDHNQSHQLTQPAVQARQELEHSIIPLEVQQIQTPSKQMMPLSFPRAQQTRTPHAASSPYLSSTRRQSLPPTSQSSPVFASRTEREQLANARKQAEERRRGEISSAQAESSRAAQLRAEATRKLERPLHANGLEYTPLNSLGVQRITNIMGVVVKITHVSKPKDYMMSVVICDPTRHANGDPANNEELVVSIFRPTEAELPLTLSPGDVTLFRGVRITLYNNKTKAQAFSQSNNAWVILKNGRDIKLPNRPEDLSPPLTKAEVDRMVELYNWSQGENVDVNGNVGHTEHNVFGFSPAAGHASLSRNSSLGVAREEKLLGDIEPSQFFNAIFKIMHVNHNRHRKPDLELYITDGTISTNYEPRNFHNIEISGVPRSAIFSLAVHDAPPTNELPYFGVGNVLKLNNVRSKLYKGEMELSWSELPTSDQARQGWTRRRMNPIREEDERAKLIERWVWVFSPQLAVIRSSSQWSAVKSVANLSLSMALQHRRLRALKRGEVYEEPDQSRTIAGISTPQYQHNRNLIHDHNHPPIDPFLPTTSSPITARSYPDNNAPQMQKQEPRLATHIKTVHTDPTEHPISTIKDVITSSTIPNKYRIIARVKSIHSRNLENNDTLVQTYCKHCKNAFKGSWCGSCNDSEGEDAEYRYRFVCTLEDQNDGEDELACLVGDDEALEFLPPLPPYSTSTNPNDLRKAEIRRKELSGQVYNILQGAKMDGVRTKPFIDMSLEVYHILKPRPTNAGNGDGELGGEGEKIVVARMFGMTSSTIA</sequence>
<dbReference type="Pfam" id="PF02765">
    <property type="entry name" value="POT1"/>
    <property type="match status" value="1"/>
</dbReference>
<feature type="compositionally biased region" description="Low complexity" evidence="5">
    <location>
        <begin position="16"/>
        <end position="25"/>
    </location>
</feature>
<dbReference type="GO" id="GO:0010521">
    <property type="term" value="F:telomerase inhibitor activity"/>
    <property type="evidence" value="ECO:0007669"/>
    <property type="project" value="TreeGrafter"/>
</dbReference>
<feature type="compositionally biased region" description="Polar residues" evidence="5">
    <location>
        <begin position="287"/>
        <end position="297"/>
    </location>
</feature>
<evidence type="ECO:0000259" key="6">
    <source>
        <dbReference type="SMART" id="SM00976"/>
    </source>
</evidence>
<feature type="region of interest" description="Disordered" evidence="5">
    <location>
        <begin position="490"/>
        <end position="572"/>
    </location>
</feature>
<feature type="compositionally biased region" description="Basic and acidic residues" evidence="5">
    <location>
        <begin position="339"/>
        <end position="363"/>
    </location>
</feature>
<dbReference type="SMART" id="SM00976">
    <property type="entry name" value="Telo_bind"/>
    <property type="match status" value="1"/>
</dbReference>
<feature type="region of interest" description="Disordered" evidence="5">
    <location>
        <begin position="242"/>
        <end position="394"/>
    </location>
</feature>
<reference evidence="7" key="1">
    <citation type="submission" date="2013-07" db="EMBL/GenBank/DDBJ databases">
        <title>The Genome Sequence of Cryptococcus dejecticola CBS10117.</title>
        <authorList>
            <consortium name="The Broad Institute Genome Sequencing Platform"/>
            <person name="Cuomo C."/>
            <person name="Litvintseva A."/>
            <person name="Chen Y."/>
            <person name="Heitman J."/>
            <person name="Sun S."/>
            <person name="Springer D."/>
            <person name="Dromer F."/>
            <person name="Young S.K."/>
            <person name="Zeng Q."/>
            <person name="Gargeya S."/>
            <person name="Fitzgerald M."/>
            <person name="Abouelleil A."/>
            <person name="Alvarado L."/>
            <person name="Berlin A.M."/>
            <person name="Chapman S.B."/>
            <person name="Dewar J."/>
            <person name="Goldberg J."/>
            <person name="Griggs A."/>
            <person name="Gujja S."/>
            <person name="Hansen M."/>
            <person name="Howarth C."/>
            <person name="Imamovic A."/>
            <person name="Larimer J."/>
            <person name="McCowan C."/>
            <person name="Murphy C."/>
            <person name="Pearson M."/>
            <person name="Priest M."/>
            <person name="Roberts A."/>
            <person name="Saif S."/>
            <person name="Shea T."/>
            <person name="Sykes S."/>
            <person name="Wortman J."/>
            <person name="Nusbaum C."/>
            <person name="Birren B."/>
        </authorList>
    </citation>
    <scope>NUCLEOTIDE SEQUENCE [LARGE SCALE GENOMIC DNA]</scope>
    <source>
        <strain evidence="7">CBS 10117</strain>
    </source>
</reference>
<feature type="compositionally biased region" description="Basic and acidic residues" evidence="5">
    <location>
        <begin position="536"/>
        <end position="556"/>
    </location>
</feature>
<dbReference type="InterPro" id="IPR028389">
    <property type="entry name" value="POT1"/>
</dbReference>